<dbReference type="Proteomes" id="UP001168098">
    <property type="component" value="Unassembled WGS sequence"/>
</dbReference>
<evidence type="ECO:0000259" key="3">
    <source>
        <dbReference type="Pfam" id="PF08574"/>
    </source>
</evidence>
<reference evidence="4 5" key="1">
    <citation type="journal article" date="2023" name="BMC Biotechnol.">
        <title>Vitis rotundifolia cv Carlos genome sequencing.</title>
        <authorList>
            <person name="Huff M."/>
            <person name="Hulse-Kemp A."/>
            <person name="Scheffler B."/>
            <person name="Youngblood R."/>
            <person name="Simpson S."/>
            <person name="Babiker E."/>
            <person name="Staton M."/>
        </authorList>
    </citation>
    <scope>NUCLEOTIDE SEQUENCE [LARGE SCALE GENOMIC DNA]</scope>
    <source>
        <tissue evidence="4">Leaf</tissue>
    </source>
</reference>
<feature type="region of interest" description="Disordered" evidence="2">
    <location>
        <begin position="255"/>
        <end position="358"/>
    </location>
</feature>
<dbReference type="PANTHER" id="PTHR31934">
    <property type="entry name" value="ALPHA/BETA-HYDROLASES SUPERFAMILY PROTEIN"/>
    <property type="match status" value="1"/>
</dbReference>
<evidence type="ECO:0000313" key="4">
    <source>
        <dbReference type="EMBL" id="KAJ9698835.1"/>
    </source>
</evidence>
<dbReference type="EMBL" id="JARBHA010000006">
    <property type="protein sequence ID" value="KAJ9698835.1"/>
    <property type="molecule type" value="Genomic_DNA"/>
</dbReference>
<evidence type="ECO:0000256" key="1">
    <source>
        <dbReference type="ARBA" id="ARBA00010218"/>
    </source>
</evidence>
<dbReference type="AlphaFoldDB" id="A0AA39A0Q5"/>
<proteinExistence type="inferred from homology"/>
<feature type="domain" description="Transcription factor Iwr1" evidence="3">
    <location>
        <begin position="221"/>
        <end position="284"/>
    </location>
</feature>
<organism evidence="4 5">
    <name type="scientific">Vitis rotundifolia</name>
    <name type="common">Muscadine grape</name>
    <dbReference type="NCBI Taxonomy" id="103349"/>
    <lineage>
        <taxon>Eukaryota</taxon>
        <taxon>Viridiplantae</taxon>
        <taxon>Streptophyta</taxon>
        <taxon>Embryophyta</taxon>
        <taxon>Tracheophyta</taxon>
        <taxon>Spermatophyta</taxon>
        <taxon>Magnoliopsida</taxon>
        <taxon>eudicotyledons</taxon>
        <taxon>Gunneridae</taxon>
        <taxon>Pentapetalae</taxon>
        <taxon>rosids</taxon>
        <taxon>Vitales</taxon>
        <taxon>Vitaceae</taxon>
        <taxon>Viteae</taxon>
        <taxon>Vitis</taxon>
    </lineage>
</organism>
<accession>A0AA39A0Q5</accession>
<feature type="compositionally biased region" description="Acidic residues" evidence="2">
    <location>
        <begin position="263"/>
        <end position="272"/>
    </location>
</feature>
<comment type="caution">
    <text evidence="4">The sequence shown here is derived from an EMBL/GenBank/DDBJ whole genome shotgun (WGS) entry which is preliminary data.</text>
</comment>
<dbReference type="InterPro" id="IPR013883">
    <property type="entry name" value="TF_Iwr1_dom"/>
</dbReference>
<evidence type="ECO:0000313" key="5">
    <source>
        <dbReference type="Proteomes" id="UP001168098"/>
    </source>
</evidence>
<name>A0AA39A0Q5_VITRO</name>
<evidence type="ECO:0000256" key="2">
    <source>
        <dbReference type="SAM" id="MobiDB-lite"/>
    </source>
</evidence>
<feature type="compositionally biased region" description="Acidic residues" evidence="2">
    <location>
        <begin position="280"/>
        <end position="292"/>
    </location>
</feature>
<feature type="compositionally biased region" description="Acidic residues" evidence="2">
    <location>
        <begin position="322"/>
        <end position="350"/>
    </location>
</feature>
<dbReference type="PANTHER" id="PTHR31934:SF2">
    <property type="entry name" value="RNA-DIRECTED DNA METHYLATION 4"/>
    <property type="match status" value="1"/>
</dbReference>
<gene>
    <name evidence="4" type="ORF">PVL29_007759</name>
</gene>
<dbReference type="Pfam" id="PF08574">
    <property type="entry name" value="Iwr1"/>
    <property type="match status" value="1"/>
</dbReference>
<sequence length="358" mass="40860">MANIGEGSSANAKPVIVRVKRKAFQSLLEAFWLEINERPLKRPLLDLEKLSISDSSGKEEVKTKKVLVQHLETVSTSEAAYNILQSFAPNSDGALSSKAKSDERRHTFKKENIQDQLLVKARQEQEILAKNARFEQIWRSRKGKNEAAQDKALHEMCHLYDVVRVDVEETSSQVQKQEDMSLEDQMILCNYLPLIRDFIPSAAAEIESDIHAYMSKQASPDEYVYDLYAVKDDMNITDEDALNPFPLVQVDEDDEFYAGPPESEFESDDSNAEDNPLNDYPDEETSEDEEDSESRASDDESGEPKSDSASDRSLDCKNLVQLEDEIYDDCENESDCDYDDDDDGDVDDNTEDWRWSYR</sequence>
<feature type="compositionally biased region" description="Basic and acidic residues" evidence="2">
    <location>
        <begin position="293"/>
        <end position="315"/>
    </location>
</feature>
<protein>
    <recommendedName>
        <fullName evidence="3">Transcription factor Iwr1 domain-containing protein</fullName>
    </recommendedName>
</protein>
<keyword evidence="5" id="KW-1185">Reference proteome</keyword>
<comment type="similarity">
    <text evidence="1">Belongs to the IWR1/SLC7A6OS family.</text>
</comment>